<organism evidence="1">
    <name type="scientific">Anguilla anguilla</name>
    <name type="common">European freshwater eel</name>
    <name type="synonym">Muraena anguilla</name>
    <dbReference type="NCBI Taxonomy" id="7936"/>
    <lineage>
        <taxon>Eukaryota</taxon>
        <taxon>Metazoa</taxon>
        <taxon>Chordata</taxon>
        <taxon>Craniata</taxon>
        <taxon>Vertebrata</taxon>
        <taxon>Euteleostomi</taxon>
        <taxon>Actinopterygii</taxon>
        <taxon>Neopterygii</taxon>
        <taxon>Teleostei</taxon>
        <taxon>Anguilliformes</taxon>
        <taxon>Anguillidae</taxon>
        <taxon>Anguilla</taxon>
    </lineage>
</organism>
<sequence length="37" mass="4590">MCSERYWMWRSFLCGEGWVWLQSLWFGIRFQCLLLAS</sequence>
<reference evidence="1" key="2">
    <citation type="journal article" date="2015" name="Fish Shellfish Immunol.">
        <title>Early steps in the European eel (Anguilla anguilla)-Vibrio vulnificus interaction in the gills: Role of the RtxA13 toxin.</title>
        <authorList>
            <person name="Callol A."/>
            <person name="Pajuelo D."/>
            <person name="Ebbesson L."/>
            <person name="Teles M."/>
            <person name="MacKenzie S."/>
            <person name="Amaro C."/>
        </authorList>
    </citation>
    <scope>NUCLEOTIDE SEQUENCE</scope>
</reference>
<proteinExistence type="predicted"/>
<name>A0A0E9UIZ0_ANGAN</name>
<accession>A0A0E9UIZ0</accession>
<evidence type="ECO:0000313" key="1">
    <source>
        <dbReference type="EMBL" id="JAH65706.1"/>
    </source>
</evidence>
<dbReference type="AlphaFoldDB" id="A0A0E9UIZ0"/>
<dbReference type="EMBL" id="GBXM01042871">
    <property type="protein sequence ID" value="JAH65706.1"/>
    <property type="molecule type" value="Transcribed_RNA"/>
</dbReference>
<protein>
    <submittedName>
        <fullName evidence="1">Uncharacterized protein</fullName>
    </submittedName>
</protein>
<reference evidence="1" key="1">
    <citation type="submission" date="2014-11" db="EMBL/GenBank/DDBJ databases">
        <authorList>
            <person name="Amaro Gonzalez C."/>
        </authorList>
    </citation>
    <scope>NUCLEOTIDE SEQUENCE</scope>
</reference>